<organism evidence="6 7">
    <name type="scientific">Mycolicibacterium setense</name>
    <dbReference type="NCBI Taxonomy" id="431269"/>
    <lineage>
        <taxon>Bacteria</taxon>
        <taxon>Bacillati</taxon>
        <taxon>Actinomycetota</taxon>
        <taxon>Actinomycetes</taxon>
        <taxon>Mycobacteriales</taxon>
        <taxon>Mycobacteriaceae</taxon>
        <taxon>Mycolicibacterium</taxon>
    </lineage>
</organism>
<dbReference type="RefSeq" id="WP_039314697.1">
    <property type="nucleotide sequence ID" value="NZ_JTLZ01000002.1"/>
</dbReference>
<dbReference type="InterPro" id="IPR050707">
    <property type="entry name" value="HTH_MetabolicPath_Reg"/>
</dbReference>
<dbReference type="InterPro" id="IPR036388">
    <property type="entry name" value="WH-like_DNA-bd_sf"/>
</dbReference>
<dbReference type="SUPFAM" id="SSF55781">
    <property type="entry name" value="GAF domain-like"/>
    <property type="match status" value="1"/>
</dbReference>
<dbReference type="Gene3D" id="1.10.10.10">
    <property type="entry name" value="Winged helix-like DNA-binding domain superfamily/Winged helix DNA-binding domain"/>
    <property type="match status" value="1"/>
</dbReference>
<dbReference type="InterPro" id="IPR014757">
    <property type="entry name" value="Tscrpt_reg_IclR_C"/>
</dbReference>
<dbReference type="InterPro" id="IPR036390">
    <property type="entry name" value="WH_DNA-bd_sf"/>
</dbReference>
<dbReference type="Pfam" id="PF09339">
    <property type="entry name" value="HTH_IclR"/>
    <property type="match status" value="1"/>
</dbReference>
<evidence type="ECO:0000256" key="2">
    <source>
        <dbReference type="ARBA" id="ARBA00023125"/>
    </source>
</evidence>
<protein>
    <submittedName>
        <fullName evidence="6">Transcriptional regulator</fullName>
    </submittedName>
</protein>
<dbReference type="PROSITE" id="PS51077">
    <property type="entry name" value="HTH_ICLR"/>
    <property type="match status" value="1"/>
</dbReference>
<accession>A0ABR4Z1X3</accession>
<keyword evidence="3" id="KW-0804">Transcription</keyword>
<keyword evidence="1" id="KW-0805">Transcription regulation</keyword>
<evidence type="ECO:0000313" key="6">
    <source>
        <dbReference type="EMBL" id="KHO27975.1"/>
    </source>
</evidence>
<evidence type="ECO:0000256" key="3">
    <source>
        <dbReference type="ARBA" id="ARBA00023163"/>
    </source>
</evidence>
<feature type="domain" description="HTH iclR-type" evidence="4">
    <location>
        <begin position="11"/>
        <end position="70"/>
    </location>
</feature>
<dbReference type="SUPFAM" id="SSF46785">
    <property type="entry name" value="Winged helix' DNA-binding domain"/>
    <property type="match status" value="1"/>
</dbReference>
<dbReference type="Gene3D" id="3.30.450.40">
    <property type="match status" value="1"/>
</dbReference>
<dbReference type="PROSITE" id="PS51078">
    <property type="entry name" value="ICLR_ED"/>
    <property type="match status" value="1"/>
</dbReference>
<sequence>MSTSHDDGTPIVMLNRVAALLDVFGARQTLTLAEISRYSNVPRSSAHRILQGLVQLGWVERQGGEYVLGMRMFELGSQAVRQRRVPEAALPVMADLHRRTGLTAHLSVLADAHVLHVERIGSWPSAGNCWQVGFRQPAEQSAAGRALLAQIDESDWPTLRYAVTSPYGIRNRSELERNIATVRARGGIAVDAEGCEPGITVVASAIGVSETGNRFALSLCGPAKSTRVEPVAAAVRSASWAIWHALSEVPHNGLGQARAAHRTVTPAMIHRPGETTMAAIGGR</sequence>
<evidence type="ECO:0000259" key="5">
    <source>
        <dbReference type="PROSITE" id="PS51078"/>
    </source>
</evidence>
<dbReference type="InterPro" id="IPR029016">
    <property type="entry name" value="GAF-like_dom_sf"/>
</dbReference>
<name>A0ABR4Z1X3_9MYCO</name>
<evidence type="ECO:0000259" key="4">
    <source>
        <dbReference type="PROSITE" id="PS51077"/>
    </source>
</evidence>
<evidence type="ECO:0000256" key="1">
    <source>
        <dbReference type="ARBA" id="ARBA00023015"/>
    </source>
</evidence>
<gene>
    <name evidence="6" type="ORF">QQ44_02825</name>
</gene>
<keyword evidence="7" id="KW-1185">Reference proteome</keyword>
<evidence type="ECO:0000313" key="7">
    <source>
        <dbReference type="Proteomes" id="UP000031004"/>
    </source>
</evidence>
<dbReference type="PANTHER" id="PTHR30136">
    <property type="entry name" value="HELIX-TURN-HELIX TRANSCRIPTIONAL REGULATOR, ICLR FAMILY"/>
    <property type="match status" value="1"/>
</dbReference>
<comment type="caution">
    <text evidence="6">The sequence shown here is derived from an EMBL/GenBank/DDBJ whole genome shotgun (WGS) entry which is preliminary data.</text>
</comment>
<dbReference type="PANTHER" id="PTHR30136:SF35">
    <property type="entry name" value="HTH-TYPE TRANSCRIPTIONAL REGULATOR RV1719"/>
    <property type="match status" value="1"/>
</dbReference>
<dbReference type="InterPro" id="IPR005471">
    <property type="entry name" value="Tscrpt_reg_IclR_N"/>
</dbReference>
<dbReference type="SMART" id="SM00346">
    <property type="entry name" value="HTH_ICLR"/>
    <property type="match status" value="1"/>
</dbReference>
<dbReference type="Proteomes" id="UP000031004">
    <property type="component" value="Unassembled WGS sequence"/>
</dbReference>
<feature type="domain" description="IclR-ED" evidence="5">
    <location>
        <begin position="71"/>
        <end position="248"/>
    </location>
</feature>
<keyword evidence="2" id="KW-0238">DNA-binding</keyword>
<dbReference type="Pfam" id="PF01614">
    <property type="entry name" value="IclR_C"/>
    <property type="match status" value="1"/>
</dbReference>
<dbReference type="EMBL" id="JTLZ01000002">
    <property type="protein sequence ID" value="KHO27975.1"/>
    <property type="molecule type" value="Genomic_DNA"/>
</dbReference>
<reference evidence="6 7" key="1">
    <citation type="submission" date="2014-11" db="EMBL/GenBank/DDBJ databases">
        <title>Mycobacterium setense Manresensis Genome.</title>
        <authorList>
            <person name="Rech G."/>
            <person name="Sumoy L."/>
        </authorList>
    </citation>
    <scope>NUCLEOTIDE SEQUENCE [LARGE SCALE GENOMIC DNA]</scope>
    <source>
        <strain evidence="6 7">Manresensis</strain>
    </source>
</reference>
<proteinExistence type="predicted"/>